<evidence type="ECO:0000313" key="2">
    <source>
        <dbReference type="EMBL" id="NHF62639.1"/>
    </source>
</evidence>
<proteinExistence type="predicted"/>
<accession>A0A9E5JLE3</accession>
<sequence>MRIGVPRALVVTMAALFSGYIIVLGLYAIDIPANPLPVMIAMILYALMSTVSLLPSGPSRMPHWMAASNVLVCVLMTLLVTPQLDPAREGGLGYSTWYVAAIGTLMTITSTRRRHSYAWAGIVALVVQTVIWGGGMGGVVLLLGTGAIGSVSWVAVSHILSVAMLKASRDAARFAQAEREATDWQAAQEAHLYERQFRLGQTGTMAAPMLRIIESTGGELTDEQRQECLNLEGAIRDEIRGRSLLNDAMRHEVMAARRRGVAVTLFDEGGLDDLDDRSRDAVLNTLAEALRTTSAQRVIARTAPAESDIAVTVVGLSPVPELAGLATAADRYGSHGYDDAGSGYEDDEDDEEVALWLEIPRSLSAAPVSVPSSAPTSAP</sequence>
<name>A0A9E5JLE3_9MICO</name>
<protein>
    <submittedName>
        <fullName evidence="2">Uncharacterized protein</fullName>
    </submittedName>
</protein>
<dbReference type="AlphaFoldDB" id="A0A9E5JLE3"/>
<comment type="caution">
    <text evidence="2">The sequence shown here is derived from an EMBL/GenBank/DDBJ whole genome shotgun (WGS) entry which is preliminary data.</text>
</comment>
<gene>
    <name evidence="2" type="ORF">FK219_005210</name>
</gene>
<evidence type="ECO:0000256" key="1">
    <source>
        <dbReference type="SAM" id="Phobius"/>
    </source>
</evidence>
<keyword evidence="1" id="KW-0812">Transmembrane</keyword>
<feature type="transmembrane region" description="Helical" evidence="1">
    <location>
        <begin position="66"/>
        <end position="84"/>
    </location>
</feature>
<reference evidence="2 3" key="1">
    <citation type="submission" date="2019-06" db="EMBL/GenBank/DDBJ databases">
        <authorList>
            <person name="De-Chao Zhang Q."/>
        </authorList>
    </citation>
    <scope>NUCLEOTIDE SEQUENCE [LARGE SCALE GENOMIC DNA]</scope>
    <source>
        <strain evidence="2 3">KN1116</strain>
    </source>
</reference>
<feature type="transmembrane region" description="Helical" evidence="1">
    <location>
        <begin position="7"/>
        <end position="29"/>
    </location>
</feature>
<dbReference type="EMBL" id="VIKT02000006">
    <property type="protein sequence ID" value="NHF62639.1"/>
    <property type="molecule type" value="Genomic_DNA"/>
</dbReference>
<feature type="transmembrane region" description="Helical" evidence="1">
    <location>
        <begin position="116"/>
        <end position="134"/>
    </location>
</feature>
<organism evidence="2 3">
    <name type="scientific">Microcella pacifica</name>
    <dbReference type="NCBI Taxonomy" id="2591847"/>
    <lineage>
        <taxon>Bacteria</taxon>
        <taxon>Bacillati</taxon>
        <taxon>Actinomycetota</taxon>
        <taxon>Actinomycetes</taxon>
        <taxon>Micrococcales</taxon>
        <taxon>Microbacteriaceae</taxon>
        <taxon>Microcella</taxon>
    </lineage>
</organism>
<feature type="transmembrane region" description="Helical" evidence="1">
    <location>
        <begin position="35"/>
        <end position="54"/>
    </location>
</feature>
<dbReference type="Proteomes" id="UP000818266">
    <property type="component" value="Unassembled WGS sequence"/>
</dbReference>
<keyword evidence="1" id="KW-0472">Membrane</keyword>
<feature type="transmembrane region" description="Helical" evidence="1">
    <location>
        <begin position="90"/>
        <end position="109"/>
    </location>
</feature>
<dbReference type="RefSeq" id="WP_152582327.1">
    <property type="nucleotide sequence ID" value="NZ_VIKT02000006.1"/>
</dbReference>
<keyword evidence="3" id="KW-1185">Reference proteome</keyword>
<feature type="transmembrane region" description="Helical" evidence="1">
    <location>
        <begin position="140"/>
        <end position="165"/>
    </location>
</feature>
<dbReference type="OrthoDB" id="5082313at2"/>
<reference evidence="2 3" key="2">
    <citation type="submission" date="2020-03" db="EMBL/GenBank/DDBJ databases">
        <title>Chryseoglobus sp. isolated from a deep-sea seamount.</title>
        <authorList>
            <person name="Zhang D.-C."/>
        </authorList>
    </citation>
    <scope>NUCLEOTIDE SEQUENCE [LARGE SCALE GENOMIC DNA]</scope>
    <source>
        <strain evidence="2 3">KN1116</strain>
    </source>
</reference>
<evidence type="ECO:0000313" key="3">
    <source>
        <dbReference type="Proteomes" id="UP000818266"/>
    </source>
</evidence>
<keyword evidence="1" id="KW-1133">Transmembrane helix</keyword>